<dbReference type="EMBL" id="JH795867">
    <property type="protein sequence ID" value="EJU00283.1"/>
    <property type="molecule type" value="Genomic_DNA"/>
</dbReference>
<dbReference type="PROSITE" id="PS00108">
    <property type="entry name" value="PROTEIN_KINASE_ST"/>
    <property type="match status" value="1"/>
</dbReference>
<dbReference type="Gene3D" id="1.10.510.10">
    <property type="entry name" value="Transferase(Phosphotransferase) domain 1"/>
    <property type="match status" value="1"/>
</dbReference>
<gene>
    <name evidence="2" type="ORF">DACRYDRAFT_117317</name>
</gene>
<keyword evidence="3" id="KW-1185">Reference proteome</keyword>
<dbReference type="AlphaFoldDB" id="M5G922"/>
<feature type="domain" description="Protein kinase" evidence="1">
    <location>
        <begin position="60"/>
        <end position="264"/>
    </location>
</feature>
<dbReference type="Proteomes" id="UP000030653">
    <property type="component" value="Unassembled WGS sequence"/>
</dbReference>
<dbReference type="GeneID" id="63685422"/>
<evidence type="ECO:0000313" key="2">
    <source>
        <dbReference type="EMBL" id="EJU00283.1"/>
    </source>
</evidence>
<proteinExistence type="predicted"/>
<name>M5G922_DACPD</name>
<dbReference type="RefSeq" id="XP_040627180.1">
    <property type="nucleotide sequence ID" value="XM_040770360.1"/>
</dbReference>
<dbReference type="GO" id="GO:0005524">
    <property type="term" value="F:ATP binding"/>
    <property type="evidence" value="ECO:0007669"/>
    <property type="project" value="InterPro"/>
</dbReference>
<sequence>MSYSDVDDMGGHQDEYSDDDDGNLAIYRRREALINLLRCGHHIRTVPSNDKHGVSFDFDLTRPLQVGNRRWAQVWEAVTYDFDGDYQTLVVKLFIDSLFPTPESQGFDMAGTWTAARLRDSESWAYNALSDLQGGLLPVSGGFYEFDLGLGERACGHVMELIDGRRLERDWETFGQPQWHTLEASREREARMVKFMVMVSELHKRGVVHNDLKPSNVIVPDHDPGSFVFLDFAIAKSIQHPNFKNNREEDLLCMKTMHLEQPSV</sequence>
<evidence type="ECO:0000313" key="3">
    <source>
        <dbReference type="Proteomes" id="UP000030653"/>
    </source>
</evidence>
<dbReference type="HOGENOM" id="CLU_1053827_0_0_1"/>
<dbReference type="SUPFAM" id="SSF56112">
    <property type="entry name" value="Protein kinase-like (PK-like)"/>
    <property type="match status" value="1"/>
</dbReference>
<dbReference type="GO" id="GO:0004672">
    <property type="term" value="F:protein kinase activity"/>
    <property type="evidence" value="ECO:0007669"/>
    <property type="project" value="InterPro"/>
</dbReference>
<accession>M5G922</accession>
<dbReference type="PROSITE" id="PS50011">
    <property type="entry name" value="PROTEIN_KINASE_DOM"/>
    <property type="match status" value="1"/>
</dbReference>
<protein>
    <recommendedName>
        <fullName evidence="1">Protein kinase domain-containing protein</fullName>
    </recommendedName>
</protein>
<organism evidence="2 3">
    <name type="scientific">Dacryopinax primogenitus (strain DJM 731)</name>
    <name type="common">Brown rot fungus</name>
    <dbReference type="NCBI Taxonomy" id="1858805"/>
    <lineage>
        <taxon>Eukaryota</taxon>
        <taxon>Fungi</taxon>
        <taxon>Dikarya</taxon>
        <taxon>Basidiomycota</taxon>
        <taxon>Agaricomycotina</taxon>
        <taxon>Dacrymycetes</taxon>
        <taxon>Dacrymycetales</taxon>
        <taxon>Dacrymycetaceae</taxon>
        <taxon>Dacryopinax</taxon>
    </lineage>
</organism>
<dbReference type="InterPro" id="IPR011009">
    <property type="entry name" value="Kinase-like_dom_sf"/>
</dbReference>
<dbReference type="OrthoDB" id="3138711at2759"/>
<dbReference type="InterPro" id="IPR008271">
    <property type="entry name" value="Ser/Thr_kinase_AS"/>
</dbReference>
<reference evidence="2 3" key="1">
    <citation type="journal article" date="2012" name="Science">
        <title>The Paleozoic origin of enzymatic lignin decomposition reconstructed from 31 fungal genomes.</title>
        <authorList>
            <person name="Floudas D."/>
            <person name="Binder M."/>
            <person name="Riley R."/>
            <person name="Barry K."/>
            <person name="Blanchette R.A."/>
            <person name="Henrissat B."/>
            <person name="Martinez A.T."/>
            <person name="Otillar R."/>
            <person name="Spatafora J.W."/>
            <person name="Yadav J.S."/>
            <person name="Aerts A."/>
            <person name="Benoit I."/>
            <person name="Boyd A."/>
            <person name="Carlson A."/>
            <person name="Copeland A."/>
            <person name="Coutinho P.M."/>
            <person name="de Vries R.P."/>
            <person name="Ferreira P."/>
            <person name="Findley K."/>
            <person name="Foster B."/>
            <person name="Gaskell J."/>
            <person name="Glotzer D."/>
            <person name="Gorecki P."/>
            <person name="Heitman J."/>
            <person name="Hesse C."/>
            <person name="Hori C."/>
            <person name="Igarashi K."/>
            <person name="Jurgens J.A."/>
            <person name="Kallen N."/>
            <person name="Kersten P."/>
            <person name="Kohler A."/>
            <person name="Kuees U."/>
            <person name="Kumar T.K.A."/>
            <person name="Kuo A."/>
            <person name="LaButti K."/>
            <person name="Larrondo L.F."/>
            <person name="Lindquist E."/>
            <person name="Ling A."/>
            <person name="Lombard V."/>
            <person name="Lucas S."/>
            <person name="Lundell T."/>
            <person name="Martin R."/>
            <person name="McLaughlin D.J."/>
            <person name="Morgenstern I."/>
            <person name="Morin E."/>
            <person name="Murat C."/>
            <person name="Nagy L.G."/>
            <person name="Nolan M."/>
            <person name="Ohm R.A."/>
            <person name="Patyshakuliyeva A."/>
            <person name="Rokas A."/>
            <person name="Ruiz-Duenas F.J."/>
            <person name="Sabat G."/>
            <person name="Salamov A."/>
            <person name="Samejima M."/>
            <person name="Schmutz J."/>
            <person name="Slot J.C."/>
            <person name="St John F."/>
            <person name="Stenlid J."/>
            <person name="Sun H."/>
            <person name="Sun S."/>
            <person name="Syed K."/>
            <person name="Tsang A."/>
            <person name="Wiebenga A."/>
            <person name="Young D."/>
            <person name="Pisabarro A."/>
            <person name="Eastwood D.C."/>
            <person name="Martin F."/>
            <person name="Cullen D."/>
            <person name="Grigoriev I.V."/>
            <person name="Hibbett D.S."/>
        </authorList>
    </citation>
    <scope>NUCLEOTIDE SEQUENCE [LARGE SCALE GENOMIC DNA]</scope>
    <source>
        <strain evidence="2 3">DJM-731 SS1</strain>
    </source>
</reference>
<evidence type="ECO:0000259" key="1">
    <source>
        <dbReference type="PROSITE" id="PS50011"/>
    </source>
</evidence>
<dbReference type="InterPro" id="IPR000719">
    <property type="entry name" value="Prot_kinase_dom"/>
</dbReference>